<evidence type="ECO:0008006" key="4">
    <source>
        <dbReference type="Google" id="ProtNLM"/>
    </source>
</evidence>
<keyword evidence="1" id="KW-0378">Hydrolase</keyword>
<dbReference type="PANTHER" id="PTHR43316:SF3">
    <property type="entry name" value="HALOACID DEHALOGENASE, TYPE II (AFU_ORTHOLOGUE AFUA_2G07750)-RELATED"/>
    <property type="match status" value="1"/>
</dbReference>
<dbReference type="InterPro" id="IPR051540">
    <property type="entry name" value="S-2-haloacid_dehalogenase"/>
</dbReference>
<keyword evidence="3" id="KW-1185">Reference proteome</keyword>
<dbReference type="PANTHER" id="PTHR43316">
    <property type="entry name" value="HYDROLASE, HALOACID DELAHOGENASE-RELATED"/>
    <property type="match status" value="1"/>
</dbReference>
<protein>
    <recommendedName>
        <fullName evidence="4">Haloacid dehalogenase domain protein hydrolase</fullName>
    </recommendedName>
</protein>
<gene>
    <name evidence="2" type="ORF">AMYX_27310</name>
</gene>
<dbReference type="SUPFAM" id="SSF56784">
    <property type="entry name" value="HAD-like"/>
    <property type="match status" value="1"/>
</dbReference>
<dbReference type="AlphaFoldDB" id="A0A7I9VPE8"/>
<proteinExistence type="predicted"/>
<dbReference type="Proteomes" id="UP000503640">
    <property type="component" value="Unassembled WGS sequence"/>
</dbReference>
<dbReference type="CDD" id="cd01427">
    <property type="entry name" value="HAD_like"/>
    <property type="match status" value="1"/>
</dbReference>
<evidence type="ECO:0000256" key="1">
    <source>
        <dbReference type="ARBA" id="ARBA00022801"/>
    </source>
</evidence>
<dbReference type="Pfam" id="PF00702">
    <property type="entry name" value="Hydrolase"/>
    <property type="match status" value="1"/>
</dbReference>
<sequence length="306" mass="34266">MRPVPLRAVVTDLDNTLYPWVDYIVPSLEAMVASLEQTTRRPRIDIIQSLKAVYARHGSNEYPFAIQESSLFHPYDSDFDSFDALVVRPAQRAFAEARRRYLAPYPAVRATLLALKDRGIPVVALTDAPRNAVEYRVRLLELDGLLDAVYALRSYRLPRNVNPEIRRRDAAGYYRLKQTKVIELPRAAEKPAPMGLRRVLADLGLEASEVLYVGDNAKKDMALAKACGAVGVWAEYGTYISAEYRDRLAVISAKSVTRRHVSDEVADPGLRAPPPRWPLAISSFAQVLEVLEGARWTRPGRAAPAR</sequence>
<comment type="caution">
    <text evidence="2">The sequence shown here is derived from an EMBL/GenBank/DDBJ whole genome shotgun (WGS) entry which is preliminary data.</text>
</comment>
<dbReference type="InterPro" id="IPR023214">
    <property type="entry name" value="HAD_sf"/>
</dbReference>
<dbReference type="InterPro" id="IPR036412">
    <property type="entry name" value="HAD-like_sf"/>
</dbReference>
<evidence type="ECO:0000313" key="3">
    <source>
        <dbReference type="Proteomes" id="UP000503640"/>
    </source>
</evidence>
<dbReference type="EMBL" id="BJTG01000006">
    <property type="protein sequence ID" value="GEJ57990.1"/>
    <property type="molecule type" value="Genomic_DNA"/>
</dbReference>
<dbReference type="Gene3D" id="3.40.50.1000">
    <property type="entry name" value="HAD superfamily/HAD-like"/>
    <property type="match status" value="1"/>
</dbReference>
<organism evidence="2 3">
    <name type="scientific">Anaeromyxobacter diazotrophicus</name>
    <dbReference type="NCBI Taxonomy" id="2590199"/>
    <lineage>
        <taxon>Bacteria</taxon>
        <taxon>Pseudomonadati</taxon>
        <taxon>Myxococcota</taxon>
        <taxon>Myxococcia</taxon>
        <taxon>Myxococcales</taxon>
        <taxon>Cystobacterineae</taxon>
        <taxon>Anaeromyxobacteraceae</taxon>
        <taxon>Anaeromyxobacter</taxon>
    </lineage>
</organism>
<dbReference type="SFLD" id="SFLDG01129">
    <property type="entry name" value="C1.5:_HAD__Beta-PGM__Phosphata"/>
    <property type="match status" value="1"/>
</dbReference>
<reference evidence="3" key="1">
    <citation type="journal article" date="2020" name="Appl. Environ. Microbiol.">
        <title>Diazotrophic Anaeromyxobacter Isolates from Soils.</title>
        <authorList>
            <person name="Masuda Y."/>
            <person name="Yamanaka H."/>
            <person name="Xu Z.X."/>
            <person name="Shiratori Y."/>
            <person name="Aono T."/>
            <person name="Amachi S."/>
            <person name="Senoo K."/>
            <person name="Itoh H."/>
        </authorList>
    </citation>
    <scope>NUCLEOTIDE SEQUENCE [LARGE SCALE GENOMIC DNA]</scope>
    <source>
        <strain evidence="3">R267</strain>
    </source>
</reference>
<dbReference type="SFLD" id="SFLDS00003">
    <property type="entry name" value="Haloacid_Dehalogenase"/>
    <property type="match status" value="1"/>
</dbReference>
<evidence type="ECO:0000313" key="2">
    <source>
        <dbReference type="EMBL" id="GEJ57990.1"/>
    </source>
</evidence>
<dbReference type="GO" id="GO:0016787">
    <property type="term" value="F:hydrolase activity"/>
    <property type="evidence" value="ECO:0007669"/>
    <property type="project" value="UniProtKB-KW"/>
</dbReference>
<accession>A0A7I9VPE8</accession>
<name>A0A7I9VPE8_9BACT</name>